<sequence>MSLWVILDIETKAEHFWWATSDNTILRYILKSVRIMSSSQCAQKRCHLLTLLTTVPAPIVLPLPTFLPGRMMTSAPMKQSSSMVMGAAIARLRAPPRARRSVGSVMV</sequence>
<reference evidence="2" key="1">
    <citation type="journal article" date="2020" name="Stud. Mycol.">
        <title>101 Dothideomycetes genomes: A test case for predicting lifestyles and emergence of pathogens.</title>
        <authorList>
            <person name="Haridas S."/>
            <person name="Albert R."/>
            <person name="Binder M."/>
            <person name="Bloem J."/>
            <person name="LaButti K."/>
            <person name="Salamov A."/>
            <person name="Andreopoulos B."/>
            <person name="Baker S."/>
            <person name="Barry K."/>
            <person name="Bills G."/>
            <person name="Bluhm B."/>
            <person name="Cannon C."/>
            <person name="Castanera R."/>
            <person name="Culley D."/>
            <person name="Daum C."/>
            <person name="Ezra D."/>
            <person name="Gonzalez J."/>
            <person name="Henrissat B."/>
            <person name="Kuo A."/>
            <person name="Liang C."/>
            <person name="Lipzen A."/>
            <person name="Lutzoni F."/>
            <person name="Magnuson J."/>
            <person name="Mondo S."/>
            <person name="Nolan M."/>
            <person name="Ohm R."/>
            <person name="Pangilinan J."/>
            <person name="Park H.-J."/>
            <person name="Ramirez L."/>
            <person name="Alfaro M."/>
            <person name="Sun H."/>
            <person name="Tritt A."/>
            <person name="Yoshinaga Y."/>
            <person name="Zwiers L.-H."/>
            <person name="Turgeon B."/>
            <person name="Goodwin S."/>
            <person name="Spatafora J."/>
            <person name="Crous P."/>
            <person name="Grigoriev I."/>
        </authorList>
    </citation>
    <scope>NUCLEOTIDE SEQUENCE [LARGE SCALE GENOMIC DNA]</scope>
    <source>
        <strain evidence="2">CECT 20119</strain>
    </source>
</reference>
<dbReference type="OrthoDB" id="5351653at2759"/>
<keyword evidence="2" id="KW-1185">Reference proteome</keyword>
<gene>
    <name evidence="1" type="ORF">BDZ85DRAFT_107790</name>
</gene>
<evidence type="ECO:0000313" key="1">
    <source>
        <dbReference type="EMBL" id="KAF2223341.1"/>
    </source>
</evidence>
<dbReference type="AlphaFoldDB" id="A0A6A6GC87"/>
<accession>A0A6A6GC87</accession>
<evidence type="ECO:0000313" key="2">
    <source>
        <dbReference type="Proteomes" id="UP000799538"/>
    </source>
</evidence>
<organism evidence="1 2">
    <name type="scientific">Elsinoe ampelina</name>
    <dbReference type="NCBI Taxonomy" id="302913"/>
    <lineage>
        <taxon>Eukaryota</taxon>
        <taxon>Fungi</taxon>
        <taxon>Dikarya</taxon>
        <taxon>Ascomycota</taxon>
        <taxon>Pezizomycotina</taxon>
        <taxon>Dothideomycetes</taxon>
        <taxon>Dothideomycetidae</taxon>
        <taxon>Myriangiales</taxon>
        <taxon>Elsinoaceae</taxon>
        <taxon>Elsinoe</taxon>
    </lineage>
</organism>
<dbReference type="Proteomes" id="UP000799538">
    <property type="component" value="Unassembled WGS sequence"/>
</dbReference>
<proteinExistence type="predicted"/>
<name>A0A6A6GC87_9PEZI</name>
<protein>
    <submittedName>
        <fullName evidence="1">Uncharacterized protein</fullName>
    </submittedName>
</protein>
<dbReference type="EMBL" id="ML992506">
    <property type="protein sequence ID" value="KAF2223341.1"/>
    <property type="molecule type" value="Genomic_DNA"/>
</dbReference>